<keyword evidence="2 10" id="KW-0963">Cytoplasm</keyword>
<organism evidence="13 14">
    <name type="scientific">Thermanaerosceptrum fracticalcis</name>
    <dbReference type="NCBI Taxonomy" id="1712410"/>
    <lineage>
        <taxon>Bacteria</taxon>
        <taxon>Bacillati</taxon>
        <taxon>Bacillota</taxon>
        <taxon>Clostridia</taxon>
        <taxon>Eubacteriales</taxon>
        <taxon>Peptococcaceae</taxon>
        <taxon>Thermanaerosceptrum</taxon>
    </lineage>
</organism>
<dbReference type="Pfam" id="PF12631">
    <property type="entry name" value="MnmE_helical"/>
    <property type="match status" value="1"/>
</dbReference>
<feature type="binding site" evidence="10">
    <location>
        <position position="231"/>
    </location>
    <ligand>
        <name>K(+)</name>
        <dbReference type="ChEBI" id="CHEBI:29103"/>
    </ligand>
</feature>
<dbReference type="InterPro" id="IPR027368">
    <property type="entry name" value="MnmE_dom2"/>
</dbReference>
<dbReference type="GO" id="GO:0046872">
    <property type="term" value="F:metal ion binding"/>
    <property type="evidence" value="ECO:0007669"/>
    <property type="project" value="UniProtKB-KW"/>
</dbReference>
<dbReference type="InterPro" id="IPR025867">
    <property type="entry name" value="MnmE_helical"/>
</dbReference>
<dbReference type="AlphaFoldDB" id="A0A7G6E566"/>
<name>A0A7G6E566_THEFR</name>
<protein>
    <recommendedName>
        <fullName evidence="10">tRNA modification GTPase MnmE</fullName>
        <ecNumber evidence="10">3.6.-.-</ecNumber>
    </recommendedName>
</protein>
<keyword evidence="8 10" id="KW-0630">Potassium</keyword>
<dbReference type="EMBL" id="CP045798">
    <property type="protein sequence ID" value="QNB47220.1"/>
    <property type="molecule type" value="Genomic_DNA"/>
</dbReference>
<keyword evidence="6 10" id="KW-0378">Hydrolase</keyword>
<dbReference type="InterPro" id="IPR031168">
    <property type="entry name" value="G_TrmE"/>
</dbReference>
<dbReference type="PANTHER" id="PTHR42714">
    <property type="entry name" value="TRNA MODIFICATION GTPASE GTPBP3"/>
    <property type="match status" value="1"/>
</dbReference>
<feature type="binding site" evidence="10">
    <location>
        <position position="125"/>
    </location>
    <ligand>
        <name>(6S)-5-formyl-5,6,7,8-tetrahydrofolate</name>
        <dbReference type="ChEBI" id="CHEBI:57457"/>
    </ligand>
</feature>
<feature type="binding site" evidence="10">
    <location>
        <begin position="275"/>
        <end position="278"/>
    </location>
    <ligand>
        <name>GTP</name>
        <dbReference type="ChEBI" id="CHEBI:37565"/>
    </ligand>
</feature>
<comment type="cofactor">
    <cofactor evidence="10">
        <name>K(+)</name>
        <dbReference type="ChEBI" id="CHEBI:29103"/>
    </cofactor>
    <text evidence="10">Binds 1 potassium ion per subunit.</text>
</comment>
<dbReference type="OrthoDB" id="9805918at2"/>
<dbReference type="GO" id="GO:0042802">
    <property type="term" value="F:identical protein binding"/>
    <property type="evidence" value="ECO:0007669"/>
    <property type="project" value="UniProtKB-ARBA"/>
</dbReference>
<evidence type="ECO:0000256" key="10">
    <source>
        <dbReference type="HAMAP-Rule" id="MF_00379"/>
    </source>
</evidence>
<dbReference type="Gene3D" id="3.30.1360.120">
    <property type="entry name" value="Probable tRNA modification gtpase trme, domain 1"/>
    <property type="match status" value="1"/>
</dbReference>
<dbReference type="EC" id="3.6.-.-" evidence="10"/>
<dbReference type="InterPro" id="IPR027417">
    <property type="entry name" value="P-loop_NTPase"/>
</dbReference>
<gene>
    <name evidence="10 13" type="primary">mnmE</name>
    <name evidence="10" type="synonym">trmE</name>
    <name evidence="13" type="ORF">BR63_13470</name>
</gene>
<dbReference type="Gene3D" id="3.40.50.300">
    <property type="entry name" value="P-loop containing nucleotide triphosphate hydrolases"/>
    <property type="match status" value="1"/>
</dbReference>
<dbReference type="InterPro" id="IPR018948">
    <property type="entry name" value="GTP-bd_TrmE_N"/>
</dbReference>
<comment type="subunit">
    <text evidence="10">Homodimer. Heterotetramer of two MnmE and two MnmG subunits.</text>
</comment>
<dbReference type="FunFam" id="3.30.1360.120:FF:000003">
    <property type="entry name" value="tRNA modification GTPase MnmE"/>
    <property type="match status" value="1"/>
</dbReference>
<feature type="binding site" evidence="10">
    <location>
        <position position="252"/>
    </location>
    <ligand>
        <name>K(+)</name>
        <dbReference type="ChEBI" id="CHEBI:29103"/>
    </ligand>
</feature>
<dbReference type="GO" id="GO:0005829">
    <property type="term" value="C:cytosol"/>
    <property type="evidence" value="ECO:0007669"/>
    <property type="project" value="TreeGrafter"/>
</dbReference>
<feature type="binding site" evidence="10">
    <location>
        <position position="22"/>
    </location>
    <ligand>
        <name>(6S)-5-formyl-5,6,7,8-tetrahydrofolate</name>
        <dbReference type="ChEBI" id="CHEBI:57457"/>
    </ligand>
</feature>
<feature type="binding site" evidence="10">
    <location>
        <position position="86"/>
    </location>
    <ligand>
        <name>(6S)-5-formyl-5,6,7,8-tetrahydrofolate</name>
        <dbReference type="ChEBI" id="CHEBI:57457"/>
    </ligand>
</feature>
<evidence type="ECO:0000259" key="12">
    <source>
        <dbReference type="PROSITE" id="PS51709"/>
    </source>
</evidence>
<dbReference type="NCBIfam" id="TIGR00231">
    <property type="entry name" value="small_GTP"/>
    <property type="match status" value="1"/>
</dbReference>
<keyword evidence="4 10" id="KW-0479">Metal-binding</keyword>
<evidence type="ECO:0000256" key="4">
    <source>
        <dbReference type="ARBA" id="ARBA00022723"/>
    </source>
</evidence>
<dbReference type="PANTHER" id="PTHR42714:SF2">
    <property type="entry name" value="TRNA MODIFICATION GTPASE GTPBP3, MITOCHONDRIAL"/>
    <property type="match status" value="1"/>
</dbReference>
<dbReference type="GO" id="GO:0003924">
    <property type="term" value="F:GTPase activity"/>
    <property type="evidence" value="ECO:0007669"/>
    <property type="project" value="UniProtKB-UniRule"/>
</dbReference>
<keyword evidence="3 10" id="KW-0819">tRNA processing</keyword>
<dbReference type="FunFam" id="3.40.50.300:FF:000494">
    <property type="entry name" value="tRNA modification GTPase MnmE"/>
    <property type="match status" value="1"/>
</dbReference>
<dbReference type="RefSeq" id="WP_034424107.1">
    <property type="nucleotide sequence ID" value="NZ_CP045798.1"/>
</dbReference>
<evidence type="ECO:0000256" key="3">
    <source>
        <dbReference type="ARBA" id="ARBA00022694"/>
    </source>
</evidence>
<dbReference type="HAMAP" id="MF_00379">
    <property type="entry name" value="GTPase_MnmE"/>
    <property type="match status" value="1"/>
</dbReference>
<dbReference type="GO" id="GO:0002098">
    <property type="term" value="P:tRNA wobble uridine modification"/>
    <property type="evidence" value="ECO:0007669"/>
    <property type="project" value="TreeGrafter"/>
</dbReference>
<evidence type="ECO:0000256" key="11">
    <source>
        <dbReference type="RuleBase" id="RU003313"/>
    </source>
</evidence>
<dbReference type="Pfam" id="PF10396">
    <property type="entry name" value="TrmE_N"/>
    <property type="match status" value="1"/>
</dbReference>
<feature type="binding site" evidence="10">
    <location>
        <position position="256"/>
    </location>
    <ligand>
        <name>Mg(2+)</name>
        <dbReference type="ChEBI" id="CHEBI:18420"/>
    </ligand>
</feature>
<feature type="binding site" evidence="10">
    <location>
        <position position="235"/>
    </location>
    <ligand>
        <name>Mg(2+)</name>
        <dbReference type="ChEBI" id="CHEBI:18420"/>
    </ligand>
</feature>
<dbReference type="GO" id="GO:0030488">
    <property type="term" value="P:tRNA methylation"/>
    <property type="evidence" value="ECO:0007669"/>
    <property type="project" value="TreeGrafter"/>
</dbReference>
<comment type="similarity">
    <text evidence="1 10 11">Belongs to the TRAFAC class TrmE-Era-EngA-EngB-Septin-like GTPase superfamily. TrmE GTPase family.</text>
</comment>
<feature type="binding site" evidence="10">
    <location>
        <begin position="250"/>
        <end position="256"/>
    </location>
    <ligand>
        <name>GTP</name>
        <dbReference type="ChEBI" id="CHEBI:37565"/>
    </ligand>
</feature>
<feature type="binding site" evidence="10">
    <location>
        <position position="255"/>
    </location>
    <ligand>
        <name>K(+)</name>
        <dbReference type="ChEBI" id="CHEBI:29103"/>
    </ligand>
</feature>
<sequence length="460" mass="51337">MINDTIAAITTAMGAASVGIIRISGSEASEIADKVFRSKKGRSLKEKKTYTITYGHVVDEEGKVVDEALALVMWGPHSFTGENVVELQCHGGMVILRKVLELVIRAGARLAEPGEFSKRAFLNGRLDLSQAEAIMDMINAMTEEGAQAAVSNLQGGLSNIIKEYRKQILEIMAYLEADIDFPEEDFTRLTPGELGLRISQIADGIHDLLQTFRSGRILREGLKTVLIGKPNVGKSSLLNALLKVKRAIVTDIPGTTRDVIEEYYNLGGIPLVLMDTAGIRETEDIVEKIGMEKTREAVEEADLILYVLDIVHGITEDDEAFIRRYPNDKIIILANKIDLLKEEFSEEKIRERVAPYRVHFVSAKEEIGLKELEEEIKGVFFENGFNLSDKILLNNVRHKEALERAKRALESAHRGVEDNLPSDFISIDLRSSWEHLGEITGETLEEDIIDQIFSQFCLGK</sequence>
<dbReference type="KEGG" id="tfr:BR63_13470"/>
<dbReference type="Proteomes" id="UP000515847">
    <property type="component" value="Chromosome"/>
</dbReference>
<proteinExistence type="inferred from homology"/>
<dbReference type="InterPro" id="IPR006073">
    <property type="entry name" value="GTP-bd"/>
</dbReference>
<dbReference type="NCBIfam" id="TIGR00450">
    <property type="entry name" value="mnmE_trmE_thdF"/>
    <property type="match status" value="1"/>
</dbReference>
<reference evidence="13 14" key="1">
    <citation type="journal article" date="2019" name="Front. Microbiol.">
        <title>Thermoanaerosceptrum fracticalcis gen. nov. sp. nov., a Novel Fumarate-Fermenting Microorganism From a Deep Fractured Carbonate Aquifer of the US Great Basin.</title>
        <authorList>
            <person name="Hamilton-Brehm S.D."/>
            <person name="Stewart L.E."/>
            <person name="Zavarin M."/>
            <person name="Caldwell M."/>
            <person name="Lawson P.A."/>
            <person name="Onstott T.C."/>
            <person name="Grzymski J."/>
            <person name="Neveux I."/>
            <person name="Lollar B.S."/>
            <person name="Russell C.E."/>
            <person name="Moser D.P."/>
        </authorList>
    </citation>
    <scope>NUCLEOTIDE SEQUENCE [LARGE SCALE GENOMIC DNA]</scope>
    <source>
        <strain evidence="13 14">DRI-13</strain>
    </source>
</reference>
<evidence type="ECO:0000256" key="5">
    <source>
        <dbReference type="ARBA" id="ARBA00022741"/>
    </source>
</evidence>
<keyword evidence="9 10" id="KW-0342">GTP-binding</keyword>
<evidence type="ECO:0000256" key="7">
    <source>
        <dbReference type="ARBA" id="ARBA00022842"/>
    </source>
</evidence>
<dbReference type="NCBIfam" id="NF003661">
    <property type="entry name" value="PRK05291.1-3"/>
    <property type="match status" value="1"/>
</dbReference>
<comment type="subcellular location">
    <subcellularLocation>
        <location evidence="10">Cytoplasm</location>
    </subcellularLocation>
</comment>
<comment type="caution">
    <text evidence="10">Lacks conserved residue(s) required for the propagation of feature annotation.</text>
</comment>
<dbReference type="SUPFAM" id="SSF52540">
    <property type="entry name" value="P-loop containing nucleoside triphosphate hydrolases"/>
    <property type="match status" value="1"/>
</dbReference>
<dbReference type="GO" id="GO:0005525">
    <property type="term" value="F:GTP binding"/>
    <property type="evidence" value="ECO:0007669"/>
    <property type="project" value="UniProtKB-UniRule"/>
</dbReference>
<dbReference type="CDD" id="cd14858">
    <property type="entry name" value="TrmE_N"/>
    <property type="match status" value="1"/>
</dbReference>
<dbReference type="CDD" id="cd04164">
    <property type="entry name" value="trmE"/>
    <property type="match status" value="1"/>
</dbReference>
<evidence type="ECO:0000313" key="14">
    <source>
        <dbReference type="Proteomes" id="UP000515847"/>
    </source>
</evidence>
<evidence type="ECO:0000256" key="9">
    <source>
        <dbReference type="ARBA" id="ARBA00023134"/>
    </source>
</evidence>
<feature type="binding site" evidence="10">
    <location>
        <position position="250"/>
    </location>
    <ligand>
        <name>K(+)</name>
        <dbReference type="ChEBI" id="CHEBI:29103"/>
    </ligand>
</feature>
<dbReference type="PRINTS" id="PR00326">
    <property type="entry name" value="GTP1OBG"/>
</dbReference>
<feature type="binding site" evidence="10">
    <location>
        <begin position="231"/>
        <end position="236"/>
    </location>
    <ligand>
        <name>GTP</name>
        <dbReference type="ChEBI" id="CHEBI:37565"/>
    </ligand>
</feature>
<evidence type="ECO:0000256" key="8">
    <source>
        <dbReference type="ARBA" id="ARBA00022958"/>
    </source>
</evidence>
<comment type="function">
    <text evidence="10">Exhibits a very high intrinsic GTPase hydrolysis rate. Involved in the addition of a carboxymethylaminomethyl (cmnm) group at the wobble position (U34) of certain tRNAs, forming tRNA-cmnm(5)s(2)U34.</text>
</comment>
<accession>A0A7G6E566</accession>
<dbReference type="Gene3D" id="1.20.120.430">
    <property type="entry name" value="tRNA modification GTPase MnmE domain 2"/>
    <property type="match status" value="1"/>
</dbReference>
<keyword evidence="14" id="KW-1185">Reference proteome</keyword>
<evidence type="ECO:0000313" key="13">
    <source>
        <dbReference type="EMBL" id="QNB47220.1"/>
    </source>
</evidence>
<dbReference type="InterPro" id="IPR005225">
    <property type="entry name" value="Small_GTP-bd"/>
</dbReference>
<evidence type="ECO:0000256" key="1">
    <source>
        <dbReference type="ARBA" id="ARBA00011043"/>
    </source>
</evidence>
<keyword evidence="7 10" id="KW-0460">Magnesium</keyword>
<feature type="binding site" evidence="10">
    <location>
        <position position="460"/>
    </location>
    <ligand>
        <name>(6S)-5-formyl-5,6,7,8-tetrahydrofolate</name>
        <dbReference type="ChEBI" id="CHEBI:57457"/>
    </ligand>
</feature>
<dbReference type="Pfam" id="PF01926">
    <property type="entry name" value="MMR_HSR1"/>
    <property type="match status" value="1"/>
</dbReference>
<dbReference type="InterPro" id="IPR027266">
    <property type="entry name" value="TrmE/GcvT-like"/>
</dbReference>
<dbReference type="InterPro" id="IPR004520">
    <property type="entry name" value="GTPase_MnmE"/>
</dbReference>
<evidence type="ECO:0000256" key="2">
    <source>
        <dbReference type="ARBA" id="ARBA00022490"/>
    </source>
</evidence>
<evidence type="ECO:0000256" key="6">
    <source>
        <dbReference type="ARBA" id="ARBA00022801"/>
    </source>
</evidence>
<dbReference type="PROSITE" id="PS51709">
    <property type="entry name" value="G_TRME"/>
    <property type="match status" value="1"/>
</dbReference>
<keyword evidence="5 10" id="KW-0547">Nucleotide-binding</keyword>
<feature type="domain" description="TrmE-type G" evidence="12">
    <location>
        <begin position="221"/>
        <end position="381"/>
    </location>
</feature>